<evidence type="ECO:0000256" key="7">
    <source>
        <dbReference type="ARBA" id="ARBA00023242"/>
    </source>
</evidence>
<dbReference type="FunFam" id="1.10.10.60:FF:000077">
    <property type="entry name" value="MYB transcription factor"/>
    <property type="match status" value="1"/>
</dbReference>
<feature type="domain" description="HTH myb-type" evidence="10">
    <location>
        <begin position="18"/>
        <end position="70"/>
    </location>
</feature>
<dbReference type="PROSITE" id="PS50090">
    <property type="entry name" value="MYB_LIKE"/>
    <property type="match status" value="2"/>
</dbReference>
<evidence type="ECO:0000256" key="5">
    <source>
        <dbReference type="ARBA" id="ARBA00023159"/>
    </source>
</evidence>
<keyword evidence="4" id="KW-0238">DNA-binding</keyword>
<dbReference type="GO" id="GO:0003690">
    <property type="term" value="F:double-stranded DNA binding"/>
    <property type="evidence" value="ECO:0007669"/>
    <property type="project" value="UniProtKB-ARBA"/>
</dbReference>
<dbReference type="GO" id="GO:0005634">
    <property type="term" value="C:nucleus"/>
    <property type="evidence" value="ECO:0007669"/>
    <property type="project" value="UniProtKB-SubCell"/>
</dbReference>
<dbReference type="Proteomes" id="UP000811246">
    <property type="component" value="Chromosome 14"/>
</dbReference>
<dbReference type="SMART" id="SM00717">
    <property type="entry name" value="SANT"/>
    <property type="match status" value="2"/>
</dbReference>
<feature type="region of interest" description="Disordered" evidence="8">
    <location>
        <begin position="124"/>
        <end position="148"/>
    </location>
</feature>
<protein>
    <submittedName>
        <fullName evidence="11">Uncharacterized protein</fullName>
    </submittedName>
</protein>
<dbReference type="GO" id="GO:0043565">
    <property type="term" value="F:sequence-specific DNA binding"/>
    <property type="evidence" value="ECO:0007669"/>
    <property type="project" value="UniProtKB-ARBA"/>
</dbReference>
<sequence>MRKPDQMIKDRVPNSNNKSKLRKGLWSPEEDEKLMRYMLTNGQGCWSDIARNAELQRCGKSCRLRWINYLRPDLKRGAFSPQEEELIVHFHSILGNRWSQIASRLPGRTDNEIKNFWNSTLKKRLKNNNSAPSPNDSDGSDQPRDVIGGHVMGLHEHENFINMCMDSFSSSSSSSSSSMHTLVTGSQFDPFSMLNDNRYDLTMSNGAARGLFNNIMPTGFAQVGKGPDVLYGDYGILEPDNMGLERDLSLPPLEIISRSIEEDNAPVDMKSNMSNHFNNGCFNSTDHQSFKVDNNMFGFGNHGQVENLKMGEWDFEGLMQDLSSFPFLDFQVN</sequence>
<dbReference type="PROSITE" id="PS51294">
    <property type="entry name" value="HTH_MYB"/>
    <property type="match status" value="2"/>
</dbReference>
<dbReference type="EMBL" id="CM031838">
    <property type="protein sequence ID" value="KAG6676904.1"/>
    <property type="molecule type" value="Genomic_DNA"/>
</dbReference>
<dbReference type="PANTHER" id="PTHR47997:SF45">
    <property type="entry name" value="TRANSCRIPTION FACTOR MYB83"/>
    <property type="match status" value="1"/>
</dbReference>
<keyword evidence="2" id="KW-0677">Repeat</keyword>
<keyword evidence="7" id="KW-0539">Nucleus</keyword>
<gene>
    <name evidence="11" type="ORF">I3842_14G001900</name>
</gene>
<dbReference type="CDD" id="cd00167">
    <property type="entry name" value="SANT"/>
    <property type="match status" value="2"/>
</dbReference>
<evidence type="ECO:0000256" key="6">
    <source>
        <dbReference type="ARBA" id="ARBA00023163"/>
    </source>
</evidence>
<dbReference type="GO" id="GO:2000652">
    <property type="term" value="P:regulation of secondary cell wall biogenesis"/>
    <property type="evidence" value="ECO:0007669"/>
    <property type="project" value="UniProtKB-ARBA"/>
</dbReference>
<dbReference type="InterPro" id="IPR051953">
    <property type="entry name" value="Plant_SW-associated_TFs"/>
</dbReference>
<evidence type="ECO:0000259" key="10">
    <source>
        <dbReference type="PROSITE" id="PS51294"/>
    </source>
</evidence>
<dbReference type="PANTHER" id="PTHR47997">
    <property type="entry name" value="MYB DOMAIN PROTEIN 55"/>
    <property type="match status" value="1"/>
</dbReference>
<keyword evidence="6" id="KW-0804">Transcription</keyword>
<evidence type="ECO:0000256" key="8">
    <source>
        <dbReference type="SAM" id="MobiDB-lite"/>
    </source>
</evidence>
<evidence type="ECO:0000256" key="3">
    <source>
        <dbReference type="ARBA" id="ARBA00023015"/>
    </source>
</evidence>
<proteinExistence type="predicted"/>
<reference evidence="11" key="1">
    <citation type="submission" date="2021-01" db="EMBL/GenBank/DDBJ databases">
        <authorList>
            <person name="Lovell J.T."/>
            <person name="Bentley N."/>
            <person name="Bhattarai G."/>
            <person name="Jenkins J.W."/>
            <person name="Sreedasyam A."/>
            <person name="Alarcon Y."/>
            <person name="Bock C."/>
            <person name="Boston L."/>
            <person name="Carlson J."/>
            <person name="Cervantes K."/>
            <person name="Clermont K."/>
            <person name="Krom N."/>
            <person name="Kubenka K."/>
            <person name="Mamidi S."/>
            <person name="Mattison C."/>
            <person name="Monteros M."/>
            <person name="Pisani C."/>
            <person name="Plott C."/>
            <person name="Rajasekar S."/>
            <person name="Rhein H.S."/>
            <person name="Rohla C."/>
            <person name="Song M."/>
            <person name="Hilaire R.S."/>
            <person name="Shu S."/>
            <person name="Wells L."/>
            <person name="Wang X."/>
            <person name="Webber J."/>
            <person name="Heerema R.J."/>
            <person name="Klein P."/>
            <person name="Conner P."/>
            <person name="Grauke L."/>
            <person name="Grimwood J."/>
            <person name="Schmutz J."/>
            <person name="Randall J.J."/>
        </authorList>
    </citation>
    <scope>NUCLEOTIDE SEQUENCE</scope>
    <source>
        <tissue evidence="11">Leaf</tissue>
    </source>
</reference>
<comment type="subcellular location">
    <subcellularLocation>
        <location evidence="1">Nucleus</location>
    </subcellularLocation>
</comment>
<keyword evidence="5" id="KW-0010">Activator</keyword>
<dbReference type="InterPro" id="IPR017930">
    <property type="entry name" value="Myb_dom"/>
</dbReference>
<comment type="caution">
    <text evidence="11">The sequence shown here is derived from an EMBL/GenBank/DDBJ whole genome shotgun (WGS) entry which is preliminary data.</text>
</comment>
<organism evidence="11 12">
    <name type="scientific">Carya illinoinensis</name>
    <name type="common">Pecan</name>
    <dbReference type="NCBI Taxonomy" id="32201"/>
    <lineage>
        <taxon>Eukaryota</taxon>
        <taxon>Viridiplantae</taxon>
        <taxon>Streptophyta</taxon>
        <taxon>Embryophyta</taxon>
        <taxon>Tracheophyta</taxon>
        <taxon>Spermatophyta</taxon>
        <taxon>Magnoliopsida</taxon>
        <taxon>eudicotyledons</taxon>
        <taxon>Gunneridae</taxon>
        <taxon>Pentapetalae</taxon>
        <taxon>rosids</taxon>
        <taxon>fabids</taxon>
        <taxon>Fagales</taxon>
        <taxon>Juglandaceae</taxon>
        <taxon>Carya</taxon>
    </lineage>
</organism>
<evidence type="ECO:0000259" key="9">
    <source>
        <dbReference type="PROSITE" id="PS50090"/>
    </source>
</evidence>
<feature type="compositionally biased region" description="Low complexity" evidence="8">
    <location>
        <begin position="127"/>
        <end position="137"/>
    </location>
</feature>
<evidence type="ECO:0000256" key="1">
    <source>
        <dbReference type="ARBA" id="ARBA00004123"/>
    </source>
</evidence>
<feature type="domain" description="Myb-like" evidence="9">
    <location>
        <begin position="18"/>
        <end position="70"/>
    </location>
</feature>
<evidence type="ECO:0000256" key="2">
    <source>
        <dbReference type="ARBA" id="ARBA00022737"/>
    </source>
</evidence>
<dbReference type="AlphaFoldDB" id="A0A922D8K8"/>
<feature type="region of interest" description="Disordered" evidence="8">
    <location>
        <begin position="1"/>
        <end position="23"/>
    </location>
</feature>
<dbReference type="GO" id="GO:0045893">
    <property type="term" value="P:positive regulation of DNA-templated transcription"/>
    <property type="evidence" value="ECO:0007669"/>
    <property type="project" value="UniProtKB-ARBA"/>
</dbReference>
<feature type="domain" description="HTH myb-type" evidence="10">
    <location>
        <begin position="71"/>
        <end position="125"/>
    </location>
</feature>
<dbReference type="Pfam" id="PF00249">
    <property type="entry name" value="Myb_DNA-binding"/>
    <property type="match status" value="2"/>
</dbReference>
<keyword evidence="3" id="KW-0805">Transcription regulation</keyword>
<name>A0A922D8K8_CARIL</name>
<dbReference type="FunFam" id="1.10.10.60:FF:000269">
    <property type="entry name" value="Transcription factor MYB46"/>
    <property type="match status" value="1"/>
</dbReference>
<evidence type="ECO:0000313" key="12">
    <source>
        <dbReference type="Proteomes" id="UP000811246"/>
    </source>
</evidence>
<feature type="compositionally biased region" description="Basic and acidic residues" evidence="8">
    <location>
        <begin position="1"/>
        <end position="12"/>
    </location>
</feature>
<feature type="domain" description="Myb-like" evidence="9">
    <location>
        <begin position="71"/>
        <end position="121"/>
    </location>
</feature>
<accession>A0A922D8K8</accession>
<evidence type="ECO:0000256" key="4">
    <source>
        <dbReference type="ARBA" id="ARBA00023125"/>
    </source>
</evidence>
<evidence type="ECO:0000313" key="11">
    <source>
        <dbReference type="EMBL" id="KAG6676904.1"/>
    </source>
</evidence>
<dbReference type="InterPro" id="IPR001005">
    <property type="entry name" value="SANT/Myb"/>
</dbReference>